<dbReference type="AlphaFoldDB" id="A0ABD1ZLY8"/>
<accession>A0ABD1ZLY8</accession>
<name>A0ABD1ZLY8_9MARC</name>
<dbReference type="Proteomes" id="UP001605036">
    <property type="component" value="Unassembled WGS sequence"/>
</dbReference>
<sequence length="289" mass="31524">MVLAWRFTIRVQGKCGGNNHWPGSPPSSMFCRPMPTPVSGLGQIVTLARVIWELSQGNPVEDTGRVATDWRFRKVDGMIQFAGRAARLMIILVGSSAVATSALSVHSSGSRPPLFDQVIISGPSILPRGLPGQLLHVLNSRCQAVSARLSGSFRYNVLPHMPFHLLCLLWPRTFHSISLLRMLTRGLSSTSDVGCFRVVSRQGLARFDCHVSSPDRSTPSVFAGLAASRGVPSVMIGWPSADSSASFPPHVVRRPQHGSLRTWIRNYVGCVIPVNPVTGRQSVRLEKDK</sequence>
<dbReference type="EMBL" id="JBHFFA010000001">
    <property type="protein sequence ID" value="KAL2652470.1"/>
    <property type="molecule type" value="Genomic_DNA"/>
</dbReference>
<evidence type="ECO:0000313" key="2">
    <source>
        <dbReference type="Proteomes" id="UP001605036"/>
    </source>
</evidence>
<proteinExistence type="predicted"/>
<evidence type="ECO:0000313" key="1">
    <source>
        <dbReference type="EMBL" id="KAL2652470.1"/>
    </source>
</evidence>
<gene>
    <name evidence="1" type="ORF">R1flu_020598</name>
</gene>
<reference evidence="1 2" key="1">
    <citation type="submission" date="2024-09" db="EMBL/GenBank/DDBJ databases">
        <title>Chromosome-scale assembly of Riccia fluitans.</title>
        <authorList>
            <person name="Paukszto L."/>
            <person name="Sawicki J."/>
            <person name="Karawczyk K."/>
            <person name="Piernik-Szablinska J."/>
            <person name="Szczecinska M."/>
            <person name="Mazdziarz M."/>
        </authorList>
    </citation>
    <scope>NUCLEOTIDE SEQUENCE [LARGE SCALE GENOMIC DNA]</scope>
    <source>
        <strain evidence="1">Rf_01</strain>
        <tissue evidence="1">Aerial parts of the thallus</tissue>
    </source>
</reference>
<comment type="caution">
    <text evidence="1">The sequence shown here is derived from an EMBL/GenBank/DDBJ whole genome shotgun (WGS) entry which is preliminary data.</text>
</comment>
<protein>
    <submittedName>
        <fullName evidence="1">Uncharacterized protein</fullName>
    </submittedName>
</protein>
<keyword evidence="2" id="KW-1185">Reference proteome</keyword>
<organism evidence="1 2">
    <name type="scientific">Riccia fluitans</name>
    <dbReference type="NCBI Taxonomy" id="41844"/>
    <lineage>
        <taxon>Eukaryota</taxon>
        <taxon>Viridiplantae</taxon>
        <taxon>Streptophyta</taxon>
        <taxon>Embryophyta</taxon>
        <taxon>Marchantiophyta</taxon>
        <taxon>Marchantiopsida</taxon>
        <taxon>Marchantiidae</taxon>
        <taxon>Marchantiales</taxon>
        <taxon>Ricciaceae</taxon>
        <taxon>Riccia</taxon>
    </lineage>
</organism>